<dbReference type="PROSITE" id="PS00092">
    <property type="entry name" value="N6_MTASE"/>
    <property type="match status" value="1"/>
</dbReference>
<dbReference type="EnsemblBacteria" id="ABK77193">
    <property type="protein sequence ID" value="ABK77193"/>
    <property type="gene ID" value="CENSYa_0560"/>
</dbReference>
<evidence type="ECO:0000256" key="5">
    <source>
        <dbReference type="ARBA" id="ARBA00022691"/>
    </source>
</evidence>
<comment type="catalytic activity">
    <reaction evidence="6">
        <text>a 2'-deoxyadenosine in DNA + S-adenosyl-L-methionine = an N(6)-methyl-2'-deoxyadenosine in DNA + S-adenosyl-L-homocysteine + H(+)</text>
        <dbReference type="Rhea" id="RHEA:15197"/>
        <dbReference type="Rhea" id="RHEA-COMP:12418"/>
        <dbReference type="Rhea" id="RHEA-COMP:12419"/>
        <dbReference type="ChEBI" id="CHEBI:15378"/>
        <dbReference type="ChEBI" id="CHEBI:57856"/>
        <dbReference type="ChEBI" id="CHEBI:59789"/>
        <dbReference type="ChEBI" id="CHEBI:90615"/>
        <dbReference type="ChEBI" id="CHEBI:90616"/>
        <dbReference type="EC" id="2.1.1.72"/>
    </reaction>
</comment>
<dbReference type="KEGG" id="csy:CENSYa_0560"/>
<dbReference type="InterPro" id="IPR012327">
    <property type="entry name" value="MeTrfase_D12"/>
</dbReference>
<dbReference type="EMBL" id="DP000238">
    <property type="protein sequence ID" value="ABK77193.1"/>
    <property type="molecule type" value="Genomic_DNA"/>
</dbReference>
<dbReference type="Pfam" id="PF02086">
    <property type="entry name" value="MethyltransfD12"/>
    <property type="match status" value="1"/>
</dbReference>
<dbReference type="InterPro" id="IPR029063">
    <property type="entry name" value="SAM-dependent_MTases_sf"/>
</dbReference>
<dbReference type="REBASE" id="14161">
    <property type="entry name" value="M.CsyAORF560P"/>
</dbReference>
<dbReference type="PRINTS" id="PR00505">
    <property type="entry name" value="D12N6MTFRASE"/>
</dbReference>
<dbReference type="InterPro" id="IPR023095">
    <property type="entry name" value="Ade_MeTrfase_dom_2"/>
</dbReference>
<name>A0RV26_CENSY</name>
<evidence type="ECO:0000313" key="7">
    <source>
        <dbReference type="EMBL" id="ABK77193.1"/>
    </source>
</evidence>
<dbReference type="PANTHER" id="PTHR30481:SF3">
    <property type="entry name" value="DNA ADENINE METHYLASE"/>
    <property type="match status" value="1"/>
</dbReference>
<keyword evidence="5" id="KW-0949">S-adenosyl-L-methionine</keyword>
<evidence type="ECO:0000256" key="6">
    <source>
        <dbReference type="ARBA" id="ARBA00047942"/>
    </source>
</evidence>
<dbReference type="STRING" id="414004.CENSYa_0560"/>
<reference evidence="7 8" key="1">
    <citation type="journal article" date="2006" name="Proc. Natl. Acad. Sci. U.S.A.">
        <title>Genomic analysis of the uncultivated marine crenarchaeote Cenarchaeum symbiosum.</title>
        <authorList>
            <person name="Hallam S.J."/>
            <person name="Konstantinidis K.T."/>
            <person name="Putnam N."/>
            <person name="Schleper C."/>
            <person name="Watanabe Y."/>
            <person name="Sugahara J."/>
            <person name="Preston C."/>
            <person name="de la Torre J."/>
            <person name="Richardson P.M."/>
            <person name="DeLong E.F."/>
        </authorList>
    </citation>
    <scope>NUCLEOTIDE SEQUENCE [LARGE SCALE GENOMIC DNA]</scope>
    <source>
        <strain evidence="8">A</strain>
    </source>
</reference>
<evidence type="ECO:0000313" key="8">
    <source>
        <dbReference type="Proteomes" id="UP000000758"/>
    </source>
</evidence>
<dbReference type="GO" id="GO:0009007">
    <property type="term" value="F:site-specific DNA-methyltransferase (adenine-specific) activity"/>
    <property type="evidence" value="ECO:0007669"/>
    <property type="project" value="UniProtKB-EC"/>
</dbReference>
<sequence>MACAGGAPVLNRVRDGRTINYIGRAAAGAAVEQFTVRNGIGRGGPKLIPYIGCKSGFMHIFDQLVPDDPGRIYDIFGGGGSFAFYACGRFGAKKVVYNDHNPVVANLVRTLQRDPGGLHAEYQKHYSKSSPEYYLGVRDKDLLDGTRGAGRFFYLAKNAFSGKIRFNTKNKFNSPMRKGARCPRVDADALRSLASSISGMEITCRDFAEYDDISGSFVYLDPPYMNNPNGHYNAVVGLDEFSRFVQKIEGRNRVMISEQNDPDSLRLSPGYTIFKVSLRRSLQYFTQNGSSEIIAVNYDAGHG</sequence>
<dbReference type="Gene3D" id="1.10.1020.10">
    <property type="entry name" value="Adenine-specific Methyltransferase, Domain 2"/>
    <property type="match status" value="1"/>
</dbReference>
<dbReference type="EC" id="2.1.1.72" evidence="2"/>
<dbReference type="GO" id="GO:0043565">
    <property type="term" value="F:sequence-specific DNA binding"/>
    <property type="evidence" value="ECO:0007669"/>
    <property type="project" value="TreeGrafter"/>
</dbReference>
<organism evidence="7 8">
    <name type="scientific">Cenarchaeum symbiosum (strain A)</name>
    <dbReference type="NCBI Taxonomy" id="414004"/>
    <lineage>
        <taxon>Archaea</taxon>
        <taxon>Nitrososphaerota</taxon>
        <taxon>Candidatus Cenarchaeales</taxon>
        <taxon>Candidatus Cenarchaeaceae</taxon>
        <taxon>Candidatus Cenarchaeum</taxon>
    </lineage>
</organism>
<evidence type="ECO:0000256" key="4">
    <source>
        <dbReference type="ARBA" id="ARBA00022679"/>
    </source>
</evidence>
<evidence type="ECO:0000256" key="1">
    <source>
        <dbReference type="ARBA" id="ARBA00006594"/>
    </source>
</evidence>
<keyword evidence="4 7" id="KW-0808">Transferase</keyword>
<comment type="similarity">
    <text evidence="1">Belongs to the N(4)/N(6)-methyltransferase family.</text>
</comment>
<dbReference type="AlphaFoldDB" id="A0RV26"/>
<dbReference type="GO" id="GO:0006298">
    <property type="term" value="P:mismatch repair"/>
    <property type="evidence" value="ECO:0007669"/>
    <property type="project" value="TreeGrafter"/>
</dbReference>
<dbReference type="GO" id="GO:0009307">
    <property type="term" value="P:DNA restriction-modification system"/>
    <property type="evidence" value="ECO:0007669"/>
    <property type="project" value="InterPro"/>
</dbReference>
<protein>
    <recommendedName>
        <fullName evidence="2">site-specific DNA-methyltransferase (adenine-specific)</fullName>
        <ecNumber evidence="2">2.1.1.72</ecNumber>
    </recommendedName>
</protein>
<keyword evidence="3 7" id="KW-0489">Methyltransferase</keyword>
<evidence type="ECO:0000256" key="3">
    <source>
        <dbReference type="ARBA" id="ARBA00022603"/>
    </source>
</evidence>
<accession>A0RV26</accession>
<dbReference type="SUPFAM" id="SSF53335">
    <property type="entry name" value="S-adenosyl-L-methionine-dependent methyltransferases"/>
    <property type="match status" value="1"/>
</dbReference>
<dbReference type="GO" id="GO:0032259">
    <property type="term" value="P:methylation"/>
    <property type="evidence" value="ECO:0007669"/>
    <property type="project" value="UniProtKB-KW"/>
</dbReference>
<dbReference type="GO" id="GO:1904047">
    <property type="term" value="F:S-adenosyl-L-methionine binding"/>
    <property type="evidence" value="ECO:0007669"/>
    <property type="project" value="TreeGrafter"/>
</dbReference>
<evidence type="ECO:0000256" key="2">
    <source>
        <dbReference type="ARBA" id="ARBA00011900"/>
    </source>
</evidence>
<proteinExistence type="inferred from homology"/>
<dbReference type="InterPro" id="IPR002052">
    <property type="entry name" value="DNA_methylase_N6_adenine_CS"/>
</dbReference>
<gene>
    <name evidence="7" type="ordered locus">CENSYa_0560</name>
</gene>
<keyword evidence="8" id="KW-1185">Reference proteome</keyword>
<dbReference type="PANTHER" id="PTHR30481">
    <property type="entry name" value="DNA ADENINE METHYLASE"/>
    <property type="match status" value="1"/>
</dbReference>
<dbReference type="HOGENOM" id="CLU_063430_1_2_2"/>
<dbReference type="Proteomes" id="UP000000758">
    <property type="component" value="Chromosome"/>
</dbReference>
<dbReference type="Gene3D" id="3.40.50.150">
    <property type="entry name" value="Vaccinia Virus protein VP39"/>
    <property type="match status" value="1"/>
</dbReference>